<dbReference type="PANTHER" id="PTHR28629">
    <property type="entry name" value="TRIOKINASE/FMN CYCLASE"/>
    <property type="match status" value="1"/>
</dbReference>
<keyword evidence="5" id="KW-1185">Reference proteome</keyword>
<evidence type="ECO:0000313" key="5">
    <source>
        <dbReference type="Proteomes" id="UP000604117"/>
    </source>
</evidence>
<dbReference type="NCBIfam" id="TIGR02365">
    <property type="entry name" value="dha_L_ycgS"/>
    <property type="match status" value="1"/>
</dbReference>
<sequence>MDTSAFRAWVHEAARLIADNAENLTRLDAAIGDGDHGVNLRRGFQAADEMLDKAEAETPGAVLQTVGRALISKTGGASGPLYGTGFRQAGKALADVTEVDVAKLGSALEAAFNGIQQLGAAHEGDKTMLDALGPAVTAYQVAAEGGADIAGATRAAAEAAERGLAETVPMLARKGRASYLGERTIGHEDPGAASTVLLMRALATVTAGEAP</sequence>
<accession>A0ABQ4CTR6</accession>
<evidence type="ECO:0000256" key="1">
    <source>
        <dbReference type="ARBA" id="ARBA00022679"/>
    </source>
</evidence>
<dbReference type="InterPro" id="IPR036117">
    <property type="entry name" value="DhaL_dom_sf"/>
</dbReference>
<dbReference type="InterPro" id="IPR004007">
    <property type="entry name" value="DhaL_dom"/>
</dbReference>
<keyword evidence="1" id="KW-0808">Transferase</keyword>
<dbReference type="InterPro" id="IPR050861">
    <property type="entry name" value="Dihydroxyacetone_Kinase"/>
</dbReference>
<dbReference type="Gene3D" id="1.25.40.340">
    <property type="match status" value="1"/>
</dbReference>
<keyword evidence="2 4" id="KW-0418">Kinase</keyword>
<dbReference type="InterPro" id="IPR012737">
    <property type="entry name" value="DhaK_L_YcgS"/>
</dbReference>
<dbReference type="PROSITE" id="PS51480">
    <property type="entry name" value="DHAL"/>
    <property type="match status" value="1"/>
</dbReference>
<dbReference type="SUPFAM" id="SSF101473">
    <property type="entry name" value="DhaL-like"/>
    <property type="match status" value="1"/>
</dbReference>
<dbReference type="SMART" id="SM01120">
    <property type="entry name" value="Dak2"/>
    <property type="match status" value="1"/>
</dbReference>
<proteinExistence type="predicted"/>
<name>A0ABQ4CTR6_9ACTN</name>
<dbReference type="Proteomes" id="UP000604117">
    <property type="component" value="Unassembled WGS sequence"/>
</dbReference>
<dbReference type="EMBL" id="BONE01000033">
    <property type="protein sequence ID" value="GIF74667.1"/>
    <property type="molecule type" value="Genomic_DNA"/>
</dbReference>
<dbReference type="Pfam" id="PF02734">
    <property type="entry name" value="Dak2"/>
    <property type="match status" value="1"/>
</dbReference>
<dbReference type="GO" id="GO:0016301">
    <property type="term" value="F:kinase activity"/>
    <property type="evidence" value="ECO:0007669"/>
    <property type="project" value="UniProtKB-KW"/>
</dbReference>
<comment type="caution">
    <text evidence="4">The sequence shown here is derived from an EMBL/GenBank/DDBJ whole genome shotgun (WGS) entry which is preliminary data.</text>
</comment>
<organism evidence="4 5">
    <name type="scientific">Asanoa siamensis</name>
    <dbReference type="NCBI Taxonomy" id="926357"/>
    <lineage>
        <taxon>Bacteria</taxon>
        <taxon>Bacillati</taxon>
        <taxon>Actinomycetota</taxon>
        <taxon>Actinomycetes</taxon>
        <taxon>Micromonosporales</taxon>
        <taxon>Micromonosporaceae</taxon>
        <taxon>Asanoa</taxon>
    </lineage>
</organism>
<gene>
    <name evidence="4" type="ORF">Asi02nite_41850</name>
</gene>
<evidence type="ECO:0000256" key="2">
    <source>
        <dbReference type="ARBA" id="ARBA00022777"/>
    </source>
</evidence>
<dbReference type="PANTHER" id="PTHR28629:SF4">
    <property type="entry name" value="TRIOKINASE_FMN CYCLASE"/>
    <property type="match status" value="1"/>
</dbReference>
<evidence type="ECO:0000259" key="3">
    <source>
        <dbReference type="PROSITE" id="PS51480"/>
    </source>
</evidence>
<protein>
    <submittedName>
        <fullName evidence="4">Dihydroxyacetone kinase subunit L</fullName>
    </submittedName>
</protein>
<evidence type="ECO:0000313" key="4">
    <source>
        <dbReference type="EMBL" id="GIF74667.1"/>
    </source>
</evidence>
<reference evidence="4 5" key="1">
    <citation type="submission" date="2021-01" db="EMBL/GenBank/DDBJ databases">
        <title>Whole genome shotgun sequence of Asanoa siamensis NBRC 107932.</title>
        <authorList>
            <person name="Komaki H."/>
            <person name="Tamura T."/>
        </authorList>
    </citation>
    <scope>NUCLEOTIDE SEQUENCE [LARGE SCALE GENOMIC DNA]</scope>
    <source>
        <strain evidence="4 5">NBRC 107932</strain>
    </source>
</reference>
<feature type="domain" description="DhaL" evidence="3">
    <location>
        <begin position="4"/>
        <end position="204"/>
    </location>
</feature>
<dbReference type="RefSeq" id="WP_203715416.1">
    <property type="nucleotide sequence ID" value="NZ_BONE01000033.1"/>
</dbReference>